<evidence type="ECO:0000313" key="5">
    <source>
        <dbReference type="Proteomes" id="UP000565441"/>
    </source>
</evidence>
<accession>A0A8H5GRI4</accession>
<sequence length="246" mass="26107">MSIQLVLWLTIFWFTVVRALHNVTVDDSNPSIVYSPFDSWTRTGGSETGGHMLTEDPIATATFTFEGVAFYYSSPLWPYAVTTLVSLDSGPAILLDLTDHDVPTQDGGDGAATVDSRVIRGFTGLTNTQHTLVISVGEGQPFAIVDALTYTVVDPDDDITMSVSASSSVSGSTTLRSLSTLTTKGSTSEPPISTLSSSTPSPPSRDSALSNGAKAVIAVFSTVGALFVIFAAYKLWHIHHKSTRLA</sequence>
<keyword evidence="2" id="KW-0472">Membrane</keyword>
<proteinExistence type="predicted"/>
<feature type="transmembrane region" description="Helical" evidence="2">
    <location>
        <begin position="215"/>
        <end position="236"/>
    </location>
</feature>
<dbReference type="Gene3D" id="2.60.120.260">
    <property type="entry name" value="Galactose-binding domain-like"/>
    <property type="match status" value="1"/>
</dbReference>
<keyword evidence="2" id="KW-1133">Transmembrane helix</keyword>
<evidence type="ECO:0000256" key="2">
    <source>
        <dbReference type="SAM" id="Phobius"/>
    </source>
</evidence>
<dbReference type="AlphaFoldDB" id="A0A8H5GRI4"/>
<reference evidence="4 5" key="1">
    <citation type="journal article" date="2020" name="ISME J.">
        <title>Uncovering the hidden diversity of litter-decomposition mechanisms in mushroom-forming fungi.</title>
        <authorList>
            <person name="Floudas D."/>
            <person name="Bentzer J."/>
            <person name="Ahren D."/>
            <person name="Johansson T."/>
            <person name="Persson P."/>
            <person name="Tunlid A."/>
        </authorList>
    </citation>
    <scope>NUCLEOTIDE SEQUENCE [LARGE SCALE GENOMIC DNA]</scope>
    <source>
        <strain evidence="4 5">CBS 661.87</strain>
    </source>
</reference>
<feature type="signal peptide" evidence="3">
    <location>
        <begin position="1"/>
        <end position="19"/>
    </location>
</feature>
<protein>
    <submittedName>
        <fullName evidence="4">Uncharacterized protein</fullName>
    </submittedName>
</protein>
<keyword evidence="3" id="KW-0732">Signal</keyword>
<feature type="compositionally biased region" description="Low complexity" evidence="1">
    <location>
        <begin position="176"/>
        <end position="199"/>
    </location>
</feature>
<dbReference type="OrthoDB" id="3234968at2759"/>
<evidence type="ECO:0000256" key="1">
    <source>
        <dbReference type="SAM" id="MobiDB-lite"/>
    </source>
</evidence>
<feature type="chain" id="PRO_5034424142" evidence="3">
    <location>
        <begin position="20"/>
        <end position="246"/>
    </location>
</feature>
<evidence type="ECO:0000313" key="4">
    <source>
        <dbReference type="EMBL" id="KAF5369686.1"/>
    </source>
</evidence>
<organism evidence="4 5">
    <name type="scientific">Tricholomella constricta</name>
    <dbReference type="NCBI Taxonomy" id="117010"/>
    <lineage>
        <taxon>Eukaryota</taxon>
        <taxon>Fungi</taxon>
        <taxon>Dikarya</taxon>
        <taxon>Basidiomycota</taxon>
        <taxon>Agaricomycotina</taxon>
        <taxon>Agaricomycetes</taxon>
        <taxon>Agaricomycetidae</taxon>
        <taxon>Agaricales</taxon>
        <taxon>Tricholomatineae</taxon>
        <taxon>Lyophyllaceae</taxon>
        <taxon>Tricholomella</taxon>
    </lineage>
</organism>
<dbReference type="EMBL" id="JAACJP010000054">
    <property type="protein sequence ID" value="KAF5369686.1"/>
    <property type="molecule type" value="Genomic_DNA"/>
</dbReference>
<keyword evidence="2" id="KW-0812">Transmembrane</keyword>
<comment type="caution">
    <text evidence="4">The sequence shown here is derived from an EMBL/GenBank/DDBJ whole genome shotgun (WGS) entry which is preliminary data.</text>
</comment>
<gene>
    <name evidence="4" type="ORF">D9615_010162</name>
</gene>
<name>A0A8H5GRI4_9AGAR</name>
<evidence type="ECO:0000256" key="3">
    <source>
        <dbReference type="SAM" id="SignalP"/>
    </source>
</evidence>
<dbReference type="Proteomes" id="UP000565441">
    <property type="component" value="Unassembled WGS sequence"/>
</dbReference>
<feature type="region of interest" description="Disordered" evidence="1">
    <location>
        <begin position="176"/>
        <end position="207"/>
    </location>
</feature>
<keyword evidence="5" id="KW-1185">Reference proteome</keyword>